<feature type="region of interest" description="Disordered" evidence="1">
    <location>
        <begin position="74"/>
        <end position="94"/>
    </location>
</feature>
<name>A0A4Y2AND3_ARAVE</name>
<comment type="caution">
    <text evidence="2">The sequence shown here is derived from an EMBL/GenBank/DDBJ whole genome shotgun (WGS) entry which is preliminary data.</text>
</comment>
<organism evidence="2 3">
    <name type="scientific">Araneus ventricosus</name>
    <name type="common">Orbweaver spider</name>
    <name type="synonym">Epeira ventricosa</name>
    <dbReference type="NCBI Taxonomy" id="182803"/>
    <lineage>
        <taxon>Eukaryota</taxon>
        <taxon>Metazoa</taxon>
        <taxon>Ecdysozoa</taxon>
        <taxon>Arthropoda</taxon>
        <taxon>Chelicerata</taxon>
        <taxon>Arachnida</taxon>
        <taxon>Araneae</taxon>
        <taxon>Araneomorphae</taxon>
        <taxon>Entelegynae</taxon>
        <taxon>Araneoidea</taxon>
        <taxon>Araneidae</taxon>
        <taxon>Araneus</taxon>
    </lineage>
</organism>
<dbReference type="Proteomes" id="UP000499080">
    <property type="component" value="Unassembled WGS sequence"/>
</dbReference>
<reference evidence="2 3" key="1">
    <citation type="journal article" date="2019" name="Sci. Rep.">
        <title>Orb-weaving spider Araneus ventricosus genome elucidates the spidroin gene catalogue.</title>
        <authorList>
            <person name="Kono N."/>
            <person name="Nakamura H."/>
            <person name="Ohtoshi R."/>
            <person name="Moran D.A.P."/>
            <person name="Shinohara A."/>
            <person name="Yoshida Y."/>
            <person name="Fujiwara M."/>
            <person name="Mori M."/>
            <person name="Tomita M."/>
            <person name="Arakawa K."/>
        </authorList>
    </citation>
    <scope>NUCLEOTIDE SEQUENCE [LARGE SCALE GENOMIC DNA]</scope>
</reference>
<feature type="region of interest" description="Disordered" evidence="1">
    <location>
        <begin position="25"/>
        <end position="48"/>
    </location>
</feature>
<evidence type="ECO:0000313" key="2">
    <source>
        <dbReference type="EMBL" id="GBL81402.1"/>
    </source>
</evidence>
<accession>A0A4Y2AND3</accession>
<evidence type="ECO:0000256" key="1">
    <source>
        <dbReference type="SAM" id="MobiDB-lite"/>
    </source>
</evidence>
<dbReference type="EMBL" id="BGPR01000025">
    <property type="protein sequence ID" value="GBL81402.1"/>
    <property type="molecule type" value="Genomic_DNA"/>
</dbReference>
<sequence length="94" mass="10826">MCSTRVVSSRDNSCFLSNLVFNERSAKDNDDEKADEIEQKVQPTRPHRDRLEEKYALPPDVNPIKHVWDALKRRTASSSSYPPPPQPFSILKML</sequence>
<protein>
    <recommendedName>
        <fullName evidence="4">Tc1-like transposase DDE domain-containing protein</fullName>
    </recommendedName>
</protein>
<keyword evidence="3" id="KW-1185">Reference proteome</keyword>
<proteinExistence type="predicted"/>
<dbReference type="AlphaFoldDB" id="A0A4Y2AND3"/>
<evidence type="ECO:0008006" key="4">
    <source>
        <dbReference type="Google" id="ProtNLM"/>
    </source>
</evidence>
<evidence type="ECO:0000313" key="3">
    <source>
        <dbReference type="Proteomes" id="UP000499080"/>
    </source>
</evidence>
<gene>
    <name evidence="2" type="ORF">AVEN_143693_1</name>
</gene>